<feature type="domain" description="Restriction endonuclease type IV Mrr" evidence="1">
    <location>
        <begin position="3"/>
        <end position="113"/>
    </location>
</feature>
<sequence>MPTWKEYQEATATYYRALGLSAETDETIDGARGVHKIDVAVRGYRAGVRFLWIVECKYWNRRVDKSVVSTLRDIVQDVGADRGIILSRRGFQSGAPALATKSNITLTSLDELQTDTEDEYKEYRCVLVTKRCQAIIDEITALSTLFRRGGMYGTSFPAGLNGIEFTGRASILRSAAEAALAGKWPIRVVIVSEGKESTERPPNFDGLMDVVEHALAKLESEFATVTARLAQTRTDV</sequence>
<dbReference type="InterPro" id="IPR011335">
    <property type="entry name" value="Restrct_endonuc-II-like"/>
</dbReference>
<dbReference type="EMBL" id="BFCH01000001">
    <property type="protein sequence ID" value="GBG35815.1"/>
    <property type="molecule type" value="Genomic_DNA"/>
</dbReference>
<reference evidence="2" key="1">
    <citation type="journal article" date="2018" name="Genome Announc.">
        <title>Draft Genome Sequence of Mycobacterium montefiorense Isolated from Japanese Black Salamander (Hynobius nigrescens).</title>
        <authorList>
            <person name="Fukano H."/>
            <person name="Yoshida M."/>
            <person name="Shimizu A."/>
            <person name="Iwao H."/>
            <person name="Katayama Y."/>
            <person name="Omatsu T."/>
            <person name="Mizutani T."/>
            <person name="Kurata O."/>
            <person name="Wada S."/>
            <person name="Hoshino Y."/>
        </authorList>
    </citation>
    <scope>NUCLEOTIDE SEQUENCE</scope>
    <source>
        <strain evidence="2">BS</strain>
    </source>
</reference>
<comment type="caution">
    <text evidence="3">The sequence shown here is derived from an EMBL/GenBank/DDBJ whole genome shotgun (WGS) entry which is preliminary data.</text>
</comment>
<dbReference type="AlphaFoldDB" id="A0AA37PRG4"/>
<evidence type="ECO:0000313" key="5">
    <source>
        <dbReference type="Proteomes" id="UP001139505"/>
    </source>
</evidence>
<protein>
    <recommendedName>
        <fullName evidence="1">Restriction endonuclease type IV Mrr domain-containing protein</fullName>
    </recommendedName>
</protein>
<evidence type="ECO:0000313" key="4">
    <source>
        <dbReference type="Proteomes" id="UP000245060"/>
    </source>
</evidence>
<dbReference type="GO" id="GO:0004519">
    <property type="term" value="F:endonuclease activity"/>
    <property type="evidence" value="ECO:0007669"/>
    <property type="project" value="InterPro"/>
</dbReference>
<organism evidence="3 5">
    <name type="scientific">Mycobacterium montefiorense</name>
    <dbReference type="NCBI Taxonomy" id="154654"/>
    <lineage>
        <taxon>Bacteria</taxon>
        <taxon>Bacillati</taxon>
        <taxon>Actinomycetota</taxon>
        <taxon>Actinomycetes</taxon>
        <taxon>Mycobacteriales</taxon>
        <taxon>Mycobacteriaceae</taxon>
        <taxon>Mycobacterium</taxon>
        <taxon>Mycobacterium simiae complex</taxon>
    </lineage>
</organism>
<dbReference type="GO" id="GO:0009307">
    <property type="term" value="P:DNA restriction-modification system"/>
    <property type="evidence" value="ECO:0007669"/>
    <property type="project" value="InterPro"/>
</dbReference>
<gene>
    <name evidence="2" type="ORF">MmonteBS_01870</name>
    <name evidence="3" type="ORF">NJB18185_51460</name>
</gene>
<dbReference type="InterPro" id="IPR011856">
    <property type="entry name" value="tRNA_endonuc-like_dom_sf"/>
</dbReference>
<keyword evidence="4" id="KW-1185">Reference proteome</keyword>
<reference evidence="4" key="2">
    <citation type="submission" date="2018-04" db="EMBL/GenBank/DDBJ databases">
        <title>Draft genome sequence of Mycobacterium montefiorense isolated from Japanese black salamander.</title>
        <authorList>
            <person name="Fukano H."/>
            <person name="Yoshida M."/>
            <person name="Shimizu A."/>
            <person name="Iwao H."/>
            <person name="Kurata O."/>
            <person name="Katayama Y."/>
            <person name="Omatsu T."/>
            <person name="Mizutani T."/>
            <person name="Wada S."/>
            <person name="Hoshino Y."/>
        </authorList>
    </citation>
    <scope>NUCLEOTIDE SEQUENCE [LARGE SCALE GENOMIC DNA]</scope>
    <source>
        <strain evidence="4">BS</strain>
    </source>
</reference>
<evidence type="ECO:0000259" key="1">
    <source>
        <dbReference type="Pfam" id="PF04471"/>
    </source>
</evidence>
<dbReference type="Gene3D" id="3.40.1350.10">
    <property type="match status" value="1"/>
</dbReference>
<dbReference type="Proteomes" id="UP001139505">
    <property type="component" value="Unassembled WGS sequence"/>
</dbReference>
<dbReference type="GO" id="GO:0003677">
    <property type="term" value="F:DNA binding"/>
    <property type="evidence" value="ECO:0007669"/>
    <property type="project" value="InterPro"/>
</dbReference>
<dbReference type="SUPFAM" id="SSF52980">
    <property type="entry name" value="Restriction endonuclease-like"/>
    <property type="match status" value="1"/>
</dbReference>
<dbReference type="RefSeq" id="WP_108920066.1">
    <property type="nucleotide sequence ID" value="NZ_BFCH01000001.1"/>
</dbReference>
<dbReference type="Proteomes" id="UP000245060">
    <property type="component" value="Unassembled WGS sequence"/>
</dbReference>
<dbReference type="InterPro" id="IPR007560">
    <property type="entry name" value="Restrct_endonuc_IV_Mrr"/>
</dbReference>
<evidence type="ECO:0000313" key="2">
    <source>
        <dbReference type="EMBL" id="GBG35815.1"/>
    </source>
</evidence>
<dbReference type="EMBL" id="BQYH01000074">
    <property type="protein sequence ID" value="GKU75375.1"/>
    <property type="molecule type" value="Genomic_DNA"/>
</dbReference>
<accession>A0AA37PRG4</accession>
<evidence type="ECO:0000313" key="3">
    <source>
        <dbReference type="EMBL" id="GKU75375.1"/>
    </source>
</evidence>
<reference evidence="3" key="4">
    <citation type="submission" date="2022-04" db="EMBL/GenBank/DDBJ databases">
        <authorList>
            <person name="Komine T."/>
            <person name="Fukano H."/>
            <person name="Wada S."/>
        </authorList>
    </citation>
    <scope>NUCLEOTIDE SEQUENCE</scope>
    <source>
        <strain evidence="3">NJB18185</strain>
    </source>
</reference>
<dbReference type="Pfam" id="PF04471">
    <property type="entry name" value="Mrr_cat"/>
    <property type="match status" value="1"/>
</dbReference>
<name>A0AA37PRG4_9MYCO</name>
<reference evidence="3" key="3">
    <citation type="journal article" date="2022" name="Microbiol. Resour. Announc.">
        <title>Draft Genome Sequences of Eight Mycobacterium montefiorense Strains Isolated from Salamanders in Captivity.</title>
        <authorList>
            <person name="Komine T."/>
            <person name="Ihara H."/>
            <person name="Fukano H."/>
            <person name="Hoshino Y."/>
            <person name="Kurata O."/>
            <person name="Wada S."/>
        </authorList>
    </citation>
    <scope>NUCLEOTIDE SEQUENCE</scope>
    <source>
        <strain evidence="3">NJB18185</strain>
    </source>
</reference>
<proteinExistence type="predicted"/>